<feature type="binding site" evidence="7">
    <location>
        <position position="452"/>
    </location>
    <ligand>
        <name>Mn(2+)</name>
        <dbReference type="ChEBI" id="CHEBI:29035"/>
        <label>2</label>
    </ligand>
</feature>
<comment type="similarity">
    <text evidence="6">Belongs to the GdpP/PdeA phosphodiesterase family.</text>
</comment>
<feature type="binding site" evidence="7">
    <location>
        <position position="361"/>
    </location>
    <ligand>
        <name>Mn(2+)</name>
        <dbReference type="ChEBI" id="CHEBI:29035"/>
        <label>2</label>
    </ligand>
</feature>
<dbReference type="InterPro" id="IPR038763">
    <property type="entry name" value="DHH_sf"/>
</dbReference>
<name>W6SJC9_9CLOT</name>
<dbReference type="PANTHER" id="PTHR47618">
    <property type="entry name" value="BIFUNCTIONAL OLIGORIBONUCLEASE AND PAP PHOSPHATASE NRNA"/>
    <property type="match status" value="1"/>
</dbReference>
<dbReference type="GO" id="GO:0003676">
    <property type="term" value="F:nucleic acid binding"/>
    <property type="evidence" value="ECO:0007669"/>
    <property type="project" value="UniProtKB-UniRule"/>
</dbReference>
<dbReference type="STRING" id="1216932.CM240_2678"/>
<keyword evidence="7" id="KW-0479">Metal-binding</keyword>
<feature type="binding site" evidence="7">
    <location>
        <position position="507"/>
    </location>
    <ligand>
        <name>Mn(2+)</name>
        <dbReference type="ChEBI" id="CHEBI:29035"/>
        <label>2</label>
    </ligand>
</feature>
<evidence type="ECO:0000256" key="8">
    <source>
        <dbReference type="SAM" id="Phobius"/>
    </source>
</evidence>
<dbReference type="InterPro" id="IPR049553">
    <property type="entry name" value="GdpP-like_PAS"/>
</dbReference>
<evidence type="ECO:0000256" key="7">
    <source>
        <dbReference type="PIRSR" id="PIRSR026583-50"/>
    </source>
</evidence>
<evidence type="ECO:0000256" key="2">
    <source>
        <dbReference type="ARBA" id="ARBA00022475"/>
    </source>
</evidence>
<feature type="binding site" evidence="7">
    <location>
        <position position="359"/>
    </location>
    <ligand>
        <name>Mn(2+)</name>
        <dbReference type="ChEBI" id="CHEBI:29035"/>
        <label>1</label>
    </ligand>
</feature>
<dbReference type="RefSeq" id="WP_044039582.1">
    <property type="nucleotide sequence ID" value="NZ_HG917868.1"/>
</dbReference>
<feature type="transmembrane region" description="Helical" evidence="8">
    <location>
        <begin position="12"/>
        <end position="28"/>
    </location>
</feature>
<dbReference type="SUPFAM" id="SSF64182">
    <property type="entry name" value="DHH phosphoesterases"/>
    <property type="match status" value="1"/>
</dbReference>
<keyword evidence="11" id="KW-1185">Reference proteome</keyword>
<keyword evidence="5 6" id="KW-0472">Membrane</keyword>
<dbReference type="InterPro" id="IPR051319">
    <property type="entry name" value="Oligoribo/pAp-PDE_c-di-AMP_PDE"/>
</dbReference>
<keyword evidence="4 8" id="KW-1133">Transmembrane helix</keyword>
<feature type="binding site" evidence="7">
    <location>
        <position position="428"/>
    </location>
    <ligand>
        <name>Mn(2+)</name>
        <dbReference type="ChEBI" id="CHEBI:29035"/>
        <label>2</label>
    </ligand>
</feature>
<dbReference type="GO" id="GO:0005886">
    <property type="term" value="C:plasma membrane"/>
    <property type="evidence" value="ECO:0007669"/>
    <property type="project" value="UniProtKB-SubCell"/>
</dbReference>
<evidence type="ECO:0000256" key="5">
    <source>
        <dbReference type="ARBA" id="ARBA00023136"/>
    </source>
</evidence>
<comment type="subcellular location">
    <subcellularLocation>
        <location evidence="1">Cell membrane</location>
        <topology evidence="1">Multi-pass membrane protein</topology>
    </subcellularLocation>
</comment>
<dbReference type="InterPro" id="IPR003156">
    <property type="entry name" value="DHHA1_dom"/>
</dbReference>
<dbReference type="OrthoDB" id="9759476at2"/>
<dbReference type="InterPro" id="IPR000160">
    <property type="entry name" value="GGDEF_dom"/>
</dbReference>
<sequence length="662" mass="74424">MESKFRFLKKANHIYLIIILVLSLAAFMNGSHFIAILSVIVLGITNISSSIFIKKRETQINEVIEDFNMSLDTVYKNTLLNMPLPMMIVSNKGTILWANSSCSIINENKKILSRNINTIFNDIDTTKLLKSDKDYYKDVEINGSFYDLYMSKIKHNVNKDENVNLFYLVNSEKRHEIEKKYKEERYVVIILEVDNLEEVLRDIEEERRPILLAKIERKIIAYGQKMHGITRKYTSNRYIIIVEQKYIEEEIENKFNILDEIKEINAGERLLVTISMGVGLNGKSPLDSQDSAISAIELALGRGGDQVVVKNKDKFLFFGGKSKEVEKRTKVKSRVIGHAIKDIVNYSDNVLILGHINPDIDCIGSAIGLNSVITAMGKQCNIILDSLNASIEDIVTKYIEEEDKNHVFITGEDAIDYISDNTLFIVVDTNNKKYVANKELLKGNSNMIVIDHHRKSLDSIEDASLSYIEPYASATSELVTEIIPYIKEGHKLSYMEAESLLAGITIDTKNFTFKTGVKTFEAAAYLKSLGADTVEIKKLFSCDLERMIKRCDIIRSAKVNNGIAIARCPKEVEDKLLAAQAADELLNITGIEASFVLVKVGNSVTISGRSLGQINVQLILEAIGGGGHLTMAGATINDRTLDETQLMLEESINKYLREGEEK</sequence>
<dbReference type="eggNOG" id="COG3887">
    <property type="taxonomic scope" value="Bacteria"/>
</dbReference>
<dbReference type="Pfam" id="PF24898">
    <property type="entry name" value="GGDEF_GdpP"/>
    <property type="match status" value="1"/>
</dbReference>
<keyword evidence="2 6" id="KW-1003">Cell membrane</keyword>
<feature type="binding site" evidence="7">
    <location>
        <position position="355"/>
    </location>
    <ligand>
        <name>Mn(2+)</name>
        <dbReference type="ChEBI" id="CHEBI:29035"/>
        <label>1</label>
    </ligand>
</feature>
<dbReference type="PANTHER" id="PTHR47618:SF2">
    <property type="entry name" value="CYCLIC-DI-AMP PHOSPHODIESTERASE GDPP"/>
    <property type="match status" value="1"/>
</dbReference>
<comment type="catalytic activity">
    <reaction evidence="6">
        <text>3',3'-c-di-AMP + H2O = 5'-O-phosphonoadenylyl-(3'-&gt;5')-adenosine + H(+)</text>
        <dbReference type="Rhea" id="RHEA:54420"/>
        <dbReference type="ChEBI" id="CHEBI:15377"/>
        <dbReference type="ChEBI" id="CHEBI:15378"/>
        <dbReference type="ChEBI" id="CHEBI:71500"/>
        <dbReference type="ChEBI" id="CHEBI:138171"/>
    </reaction>
</comment>
<keyword evidence="3 8" id="KW-0812">Transmembrane</keyword>
<dbReference type="Pfam" id="PF21370">
    <property type="entry name" value="PAS_GdpP"/>
    <property type="match status" value="1"/>
</dbReference>
<dbReference type="InterPro" id="IPR001667">
    <property type="entry name" value="DDH_dom"/>
</dbReference>
<proteinExistence type="inferred from homology"/>
<evidence type="ECO:0000256" key="4">
    <source>
        <dbReference type="ARBA" id="ARBA00022989"/>
    </source>
</evidence>
<dbReference type="FunFam" id="3.90.1640.10:FF:000002">
    <property type="entry name" value="Cyclic-di-AMP phosphodiesterase"/>
    <property type="match status" value="1"/>
</dbReference>
<comment type="function">
    <text evidence="6">Has phosphodiesterase (PDE) activity against cyclic-di-AMP (c-di-AMP).</text>
</comment>
<accession>W6SJC9</accession>
<dbReference type="InterPro" id="IPR014528">
    <property type="entry name" value="GdpP/PdeA"/>
</dbReference>
<evidence type="ECO:0000256" key="3">
    <source>
        <dbReference type="ARBA" id="ARBA00022692"/>
    </source>
</evidence>
<dbReference type="AlphaFoldDB" id="W6SJC9"/>
<dbReference type="GO" id="GO:0016787">
    <property type="term" value="F:hydrolase activity"/>
    <property type="evidence" value="ECO:0007669"/>
    <property type="project" value="UniProtKB-UniRule"/>
</dbReference>
<organism evidence="10 11">
    <name type="scientific">Clostridium bornimense</name>
    <dbReference type="NCBI Taxonomy" id="1216932"/>
    <lineage>
        <taxon>Bacteria</taxon>
        <taxon>Bacillati</taxon>
        <taxon>Bacillota</taxon>
        <taxon>Clostridia</taxon>
        <taxon>Eubacteriales</taxon>
        <taxon>Clostridiaceae</taxon>
        <taxon>Clostridium</taxon>
    </lineage>
</organism>
<dbReference type="HOGENOM" id="CLU_018278_0_0_9"/>
<comment type="cofactor">
    <cofactor evidence="7">
        <name>Mn(2+)</name>
        <dbReference type="ChEBI" id="CHEBI:29035"/>
    </cofactor>
    <text evidence="7">For phosphodiesterase activity, probably binds 2 Mn(2+) per subunit.</text>
</comment>
<keyword evidence="7" id="KW-0464">Manganese</keyword>
<dbReference type="KEGG" id="clt:CM240_2678"/>
<dbReference type="Gene3D" id="3.90.1640.10">
    <property type="entry name" value="inorganic pyrophosphatase (n-terminal core)"/>
    <property type="match status" value="1"/>
</dbReference>
<feature type="domain" description="GGDEF" evidence="9">
    <location>
        <begin position="184"/>
        <end position="312"/>
    </location>
</feature>
<dbReference type="Pfam" id="PF01368">
    <property type="entry name" value="DHH"/>
    <property type="match status" value="1"/>
</dbReference>
<dbReference type="Pfam" id="PF02272">
    <property type="entry name" value="DHHA1"/>
    <property type="match status" value="1"/>
</dbReference>
<keyword evidence="6" id="KW-0378">Hydrolase</keyword>
<evidence type="ECO:0000313" key="10">
    <source>
        <dbReference type="EMBL" id="CDM69795.1"/>
    </source>
</evidence>
<dbReference type="PATRIC" id="fig|1216932.3.peg.2639"/>
<dbReference type="Gene3D" id="3.30.450.20">
    <property type="entry name" value="PAS domain"/>
    <property type="match status" value="1"/>
</dbReference>
<dbReference type="PROSITE" id="PS50887">
    <property type="entry name" value="GGDEF"/>
    <property type="match status" value="1"/>
</dbReference>
<dbReference type="PIRSF" id="PIRSF026583">
    <property type="entry name" value="YybT"/>
    <property type="match status" value="1"/>
</dbReference>
<feature type="binding site" evidence="7">
    <location>
        <position position="428"/>
    </location>
    <ligand>
        <name>Mn(2+)</name>
        <dbReference type="ChEBI" id="CHEBI:29035"/>
        <label>1</label>
    </ligand>
</feature>
<protein>
    <recommendedName>
        <fullName evidence="6">Cyclic-di-AMP phosphodiesterase</fullName>
        <ecNumber evidence="6">3.1.4.-</ecNumber>
    </recommendedName>
</protein>
<dbReference type="EMBL" id="HG917868">
    <property type="protein sequence ID" value="CDM69795.1"/>
    <property type="molecule type" value="Genomic_DNA"/>
</dbReference>
<evidence type="ECO:0000313" key="11">
    <source>
        <dbReference type="Proteomes" id="UP000019426"/>
    </source>
</evidence>
<dbReference type="Proteomes" id="UP000019426">
    <property type="component" value="Chromosome M2/40_rep1"/>
</dbReference>
<dbReference type="EC" id="3.1.4.-" evidence="6"/>
<dbReference type="Gene3D" id="3.10.310.30">
    <property type="match status" value="1"/>
</dbReference>
<evidence type="ECO:0000256" key="1">
    <source>
        <dbReference type="ARBA" id="ARBA00004651"/>
    </source>
</evidence>
<dbReference type="GO" id="GO:0046872">
    <property type="term" value="F:metal ion binding"/>
    <property type="evidence" value="ECO:0007669"/>
    <property type="project" value="UniProtKB-KW"/>
</dbReference>
<evidence type="ECO:0000259" key="9">
    <source>
        <dbReference type="PROSITE" id="PS50887"/>
    </source>
</evidence>
<evidence type="ECO:0000256" key="6">
    <source>
        <dbReference type="PIRNR" id="PIRNR026583"/>
    </source>
</evidence>
<reference evidence="10 11" key="1">
    <citation type="submission" date="2013-11" db="EMBL/GenBank/DDBJ databases">
        <title>Complete genome sequence of Clostridum sp. M2/40.</title>
        <authorList>
            <person name="Wibberg D."/>
            <person name="Puehler A."/>
            <person name="Schlueter A."/>
        </authorList>
    </citation>
    <scope>NUCLEOTIDE SEQUENCE [LARGE SCALE GENOMIC DNA]</scope>
    <source>
        <strain evidence="11">M2/40</strain>
    </source>
</reference>
<gene>
    <name evidence="10" type="ORF">CM240_2678</name>
</gene>
<dbReference type="GO" id="GO:0106409">
    <property type="term" value="F:cyclic-di-AMP phosphodiesterase activity"/>
    <property type="evidence" value="ECO:0007669"/>
    <property type="project" value="RHEA"/>
</dbReference>